<evidence type="ECO:0000256" key="4">
    <source>
        <dbReference type="ARBA" id="ARBA00009439"/>
    </source>
</evidence>
<dbReference type="GO" id="GO:0000722">
    <property type="term" value="P:telomere maintenance via recombination"/>
    <property type="evidence" value="ECO:0007669"/>
    <property type="project" value="TreeGrafter"/>
</dbReference>
<comment type="similarity">
    <text evidence="4">Belongs to the SMC family. RAD50 subfamily.</text>
</comment>
<evidence type="ECO:0000256" key="3">
    <source>
        <dbReference type="ARBA" id="ARBA00004286"/>
    </source>
</evidence>
<dbReference type="GO" id="GO:0043047">
    <property type="term" value="F:single-stranded telomeric DNA binding"/>
    <property type="evidence" value="ECO:0007669"/>
    <property type="project" value="TreeGrafter"/>
</dbReference>
<dbReference type="InterPro" id="IPR004584">
    <property type="entry name" value="Rad50_eukaryotes"/>
</dbReference>
<dbReference type="NCBIfam" id="TIGR00606">
    <property type="entry name" value="rad50"/>
    <property type="match status" value="1"/>
</dbReference>
<keyword evidence="8" id="KW-0378">Hydrolase</keyword>
<evidence type="ECO:0000256" key="6">
    <source>
        <dbReference type="ARBA" id="ARBA00022723"/>
    </source>
</evidence>
<dbReference type="PANTHER" id="PTHR18867:SF12">
    <property type="entry name" value="DNA REPAIR PROTEIN RAD50"/>
    <property type="match status" value="1"/>
</dbReference>
<name>A0A0R3SRJ1_HYMDI</name>
<comment type="cofactor">
    <cofactor evidence="1">
        <name>Zn(2+)</name>
        <dbReference type="ChEBI" id="CHEBI:29105"/>
    </cofactor>
</comment>
<reference evidence="16 17" key="2">
    <citation type="submission" date="2018-11" db="EMBL/GenBank/DDBJ databases">
        <authorList>
            <consortium name="Pathogen Informatics"/>
        </authorList>
    </citation>
    <scope>NUCLEOTIDE SEQUENCE [LARGE SCALE GENOMIC DNA]</scope>
</reference>
<dbReference type="InterPro" id="IPR038729">
    <property type="entry name" value="Rad50/SbcC_AAA"/>
</dbReference>
<evidence type="ECO:0000256" key="13">
    <source>
        <dbReference type="ARBA" id="ARBA00049360"/>
    </source>
</evidence>
<dbReference type="InterPro" id="IPR027417">
    <property type="entry name" value="P-loop_NTPase"/>
</dbReference>
<evidence type="ECO:0000256" key="7">
    <source>
        <dbReference type="ARBA" id="ARBA00022763"/>
    </source>
</evidence>
<gene>
    <name evidence="16" type="ORF">HDID_LOCUS7794</name>
</gene>
<feature type="coiled-coil region" evidence="14">
    <location>
        <begin position="404"/>
        <end position="442"/>
    </location>
</feature>
<dbReference type="WBParaSite" id="HDID_0000779601-mRNA-1">
    <property type="protein sequence ID" value="HDID_0000779601-mRNA-1"/>
    <property type="gene ID" value="HDID_0000779601"/>
</dbReference>
<feature type="coiled-coil region" evidence="14">
    <location>
        <begin position="601"/>
        <end position="649"/>
    </location>
</feature>
<evidence type="ECO:0000313" key="18">
    <source>
        <dbReference type="WBParaSite" id="HDID_0000779601-mRNA-1"/>
    </source>
</evidence>
<evidence type="ECO:0000256" key="14">
    <source>
        <dbReference type="SAM" id="Coils"/>
    </source>
</evidence>
<dbReference type="EMBL" id="UYSG01010980">
    <property type="protein sequence ID" value="VDL60112.1"/>
    <property type="molecule type" value="Genomic_DNA"/>
</dbReference>
<keyword evidence="12" id="KW-0539">Nucleus</keyword>
<evidence type="ECO:0000256" key="1">
    <source>
        <dbReference type="ARBA" id="ARBA00001947"/>
    </source>
</evidence>
<feature type="coiled-coil region" evidence="14">
    <location>
        <begin position="993"/>
        <end position="1020"/>
    </location>
</feature>
<keyword evidence="10 14" id="KW-0175">Coiled coil</keyword>
<dbReference type="GO" id="GO:0030870">
    <property type="term" value="C:Mre11 complex"/>
    <property type="evidence" value="ECO:0007669"/>
    <property type="project" value="InterPro"/>
</dbReference>
<dbReference type="GO" id="GO:0046872">
    <property type="term" value="F:metal ion binding"/>
    <property type="evidence" value="ECO:0007669"/>
    <property type="project" value="UniProtKB-KW"/>
</dbReference>
<keyword evidence="6" id="KW-0479">Metal-binding</keyword>
<dbReference type="GO" id="GO:0016887">
    <property type="term" value="F:ATP hydrolysis activity"/>
    <property type="evidence" value="ECO:0007669"/>
    <property type="project" value="InterPro"/>
</dbReference>
<organism evidence="18">
    <name type="scientific">Hymenolepis diminuta</name>
    <name type="common">Rat tapeworm</name>
    <dbReference type="NCBI Taxonomy" id="6216"/>
    <lineage>
        <taxon>Eukaryota</taxon>
        <taxon>Metazoa</taxon>
        <taxon>Spiralia</taxon>
        <taxon>Lophotrochozoa</taxon>
        <taxon>Platyhelminthes</taxon>
        <taxon>Cestoda</taxon>
        <taxon>Eucestoda</taxon>
        <taxon>Cyclophyllidea</taxon>
        <taxon>Hymenolepididae</taxon>
        <taxon>Hymenolepis</taxon>
    </lineage>
</organism>
<comment type="catalytic activity">
    <reaction evidence="13">
        <text>ATP + H2O = ADP + phosphate + H(+)</text>
        <dbReference type="Rhea" id="RHEA:13065"/>
        <dbReference type="ChEBI" id="CHEBI:15377"/>
        <dbReference type="ChEBI" id="CHEBI:15378"/>
        <dbReference type="ChEBI" id="CHEBI:30616"/>
        <dbReference type="ChEBI" id="CHEBI:43474"/>
        <dbReference type="ChEBI" id="CHEBI:456216"/>
    </reaction>
</comment>
<dbReference type="GO" id="GO:0051880">
    <property type="term" value="F:G-quadruplex DNA binding"/>
    <property type="evidence" value="ECO:0007669"/>
    <property type="project" value="TreeGrafter"/>
</dbReference>
<evidence type="ECO:0000256" key="9">
    <source>
        <dbReference type="ARBA" id="ARBA00022833"/>
    </source>
</evidence>
<dbReference type="Pfam" id="PF13476">
    <property type="entry name" value="AAA_23"/>
    <property type="match status" value="1"/>
</dbReference>
<dbReference type="GO" id="GO:0070192">
    <property type="term" value="P:chromosome organization involved in meiotic cell cycle"/>
    <property type="evidence" value="ECO:0007669"/>
    <property type="project" value="TreeGrafter"/>
</dbReference>
<feature type="coiled-coil region" evidence="14">
    <location>
        <begin position="191"/>
        <end position="323"/>
    </location>
</feature>
<comment type="subcellular location">
    <subcellularLocation>
        <location evidence="3">Chromosome</location>
    </subcellularLocation>
    <subcellularLocation>
        <location evidence="2">Nucleus</location>
    </subcellularLocation>
</comment>
<keyword evidence="7" id="KW-0227">DNA damage</keyword>
<dbReference type="PANTHER" id="PTHR18867">
    <property type="entry name" value="RAD50"/>
    <property type="match status" value="1"/>
</dbReference>
<keyword evidence="11" id="KW-0234">DNA repair</keyword>
<dbReference type="Proteomes" id="UP000274504">
    <property type="component" value="Unassembled WGS sequence"/>
</dbReference>
<evidence type="ECO:0000256" key="8">
    <source>
        <dbReference type="ARBA" id="ARBA00022801"/>
    </source>
</evidence>
<dbReference type="GO" id="GO:0006302">
    <property type="term" value="P:double-strand break repair"/>
    <property type="evidence" value="ECO:0007669"/>
    <property type="project" value="InterPro"/>
</dbReference>
<evidence type="ECO:0000256" key="5">
    <source>
        <dbReference type="ARBA" id="ARBA00022454"/>
    </source>
</evidence>
<dbReference type="SUPFAM" id="SSF52540">
    <property type="entry name" value="P-loop containing nucleoside triphosphate hydrolases"/>
    <property type="match status" value="2"/>
</dbReference>
<protein>
    <submittedName>
        <fullName evidence="18">AAA_23 domain-containing protein</fullName>
    </submittedName>
</protein>
<feature type="coiled-coil region" evidence="14">
    <location>
        <begin position="731"/>
        <end position="898"/>
    </location>
</feature>
<evidence type="ECO:0000313" key="17">
    <source>
        <dbReference type="Proteomes" id="UP000274504"/>
    </source>
</evidence>
<keyword evidence="5" id="KW-0158">Chromosome</keyword>
<feature type="coiled-coil region" evidence="14">
    <location>
        <begin position="467"/>
        <end position="565"/>
    </location>
</feature>
<evidence type="ECO:0000256" key="2">
    <source>
        <dbReference type="ARBA" id="ARBA00004123"/>
    </source>
</evidence>
<dbReference type="GO" id="GO:0000794">
    <property type="term" value="C:condensed nuclear chromosome"/>
    <property type="evidence" value="ECO:0007669"/>
    <property type="project" value="TreeGrafter"/>
</dbReference>
<accession>A0A0R3SRJ1</accession>
<feature type="domain" description="Rad50/SbcC-type AAA" evidence="15">
    <location>
        <begin position="7"/>
        <end position="250"/>
    </location>
</feature>
<evidence type="ECO:0000259" key="15">
    <source>
        <dbReference type="Pfam" id="PF13476"/>
    </source>
</evidence>
<dbReference type="GO" id="GO:0003691">
    <property type="term" value="F:double-stranded telomeric DNA binding"/>
    <property type="evidence" value="ECO:0007669"/>
    <property type="project" value="TreeGrafter"/>
</dbReference>
<reference evidence="18" key="1">
    <citation type="submission" date="2016-04" db="UniProtKB">
        <authorList>
            <consortium name="WormBaseParasite"/>
        </authorList>
    </citation>
    <scope>IDENTIFICATION</scope>
</reference>
<keyword evidence="9" id="KW-0862">Zinc</keyword>
<proteinExistence type="inferred from homology"/>
<dbReference type="Gene3D" id="3.40.50.300">
    <property type="entry name" value="P-loop containing nucleotide triphosphate hydrolases"/>
    <property type="match status" value="2"/>
</dbReference>
<evidence type="ECO:0000256" key="10">
    <source>
        <dbReference type="ARBA" id="ARBA00023054"/>
    </source>
</evidence>
<evidence type="ECO:0000313" key="16">
    <source>
        <dbReference type="EMBL" id="VDL60112.1"/>
    </source>
</evidence>
<dbReference type="GO" id="GO:0007004">
    <property type="term" value="P:telomere maintenance via telomerase"/>
    <property type="evidence" value="ECO:0007669"/>
    <property type="project" value="TreeGrafter"/>
</dbReference>
<sequence>MSKLEEMSIQGIRSFGPENPQRISFSTPVTLILGPNGTGKTTIIECLKYAVTGELPPGAKTGASFIHDPKLTGSVEVKAKVALKARDVRNCSMIAARNLVATQRGTAKGPSLKTLDGAIKRVTSDGKITSRSMRVSEMDTEMVNSLGASKAVFENVIFCHQEESNWPLQEAKSVKERFDDLFASSRYVKALDALRKSKTELENKAKGCRSELKYLIRSKDEANQVRHQKVDKEHDLEDKMRELSKVNEELDPICVQLTLYRRRYKELVDYQANAKSLSEQKRNLEESLRELNNKIINKFEGSDEELKEAIEKADEQLGEWQRSLTRNEMDLKQTRSSIEANDQTKAELIVRKTCLSMEVQRLDEALKKRNEVLGKMAVEMELTDISSKFANGQELSASDVETVKKRLGVVIENAEKQFNEAKAALESDGKKAQTKIDEARSALVRVQQSISSQESTLSETDRELNVIDDKLKRAASASGELEDVKKKLDEATSARELLESSKRELEIKKSTERAQAERNSYEDQIASLDGQIDKAQQNAMVNQKRITLENDRKNAIETAKKLRSRHLDQLELIFAGETIPQVCVEGGRSANSLAFEFNNRFEALLSDSKIAQRSLNELQKELSKLETEISFQRKQLREKQDTMRKIEESLISTCGSVNLDRSLDALMIKKKQLESDCATEEGSLHLWKKFRDRMAQESDCPLCHRGFSKEQDYVDLKEEIERRMVSIPRELDSKRRELQELIKQHEKIIELRPKNVEFSNLREVDIPKLEEGIKSLQSNLDELQSQIEKETSKLDDIQMKESVARKLQGDMAVIEKTEREIADMNRSLDTYKVSHSGSTQRPVAEMQEERRSLRAKCKDLSSEIEGLRTEMEQLLKQRQSAIDKEHELKNRHLKLEKEFQGVNTLNSEFKRLEAVKVRITGQLETSRGQLAGCQADLMSAEAEKQKISEQGEENVAFAMTEWQEWRDRSREFMEVSEAVASKYKNNAPPTEQLQKVERELASLEAKTEELKSKVVKTSEEVERIRTAINTHQIVQRELQDCVQLRKLQTQLGSLSIRIRDTQEKISACQLGISESTDVEEHVKKLSDQEERLCQRKQVISNAITRVKAELQMMEKDLREKYADAETEYLKKVYELKTSEMAATDLHHYYQALDRAILKHHEEKMNEINDIIRELWRTTYRGNDIDHIKICSEEEPLAAASRTRRTYNYRVVMVKAGSGGGAVATRVGKHARLTTSSETPLDMRGRCSAGQKVLASLVIRLALAEVFCLHCGVLALDEPTTNLDRENIESLAYALTEIIKTRSSQSNFQLIVITHDEDFIELLGRAGCANHLQRLVRNPE</sequence>
<evidence type="ECO:0000256" key="12">
    <source>
        <dbReference type="ARBA" id="ARBA00023242"/>
    </source>
</evidence>
<evidence type="ECO:0000256" key="11">
    <source>
        <dbReference type="ARBA" id="ARBA00023204"/>
    </source>
</evidence>
<dbReference type="OrthoDB" id="18797at2759"/>
<dbReference type="STRING" id="6216.A0A0R3SRJ1"/>